<feature type="domain" description="Gelsolin-like" evidence="10">
    <location>
        <begin position="525"/>
        <end position="591"/>
    </location>
</feature>
<dbReference type="InterPro" id="IPR029006">
    <property type="entry name" value="ADF-H/Gelsolin-like_dom_sf"/>
</dbReference>
<dbReference type="AlphaFoldDB" id="G3NJM2"/>
<keyword evidence="8" id="KW-0206">Cytoskeleton</keyword>
<evidence type="ECO:0000256" key="6">
    <source>
        <dbReference type="ARBA" id="ARBA00022837"/>
    </source>
</evidence>
<evidence type="ECO:0000256" key="1">
    <source>
        <dbReference type="ARBA" id="ARBA00004245"/>
    </source>
</evidence>
<evidence type="ECO:0000256" key="5">
    <source>
        <dbReference type="ARBA" id="ARBA00022737"/>
    </source>
</evidence>
<feature type="domain" description="Gelsolin-like" evidence="10">
    <location>
        <begin position="142"/>
        <end position="213"/>
    </location>
</feature>
<dbReference type="GO" id="GO:0005546">
    <property type="term" value="F:phosphatidylinositol-4,5-bisphosphate binding"/>
    <property type="evidence" value="ECO:0007669"/>
    <property type="project" value="TreeGrafter"/>
</dbReference>
<keyword evidence="7" id="KW-0009">Actin-binding</keyword>
<dbReference type="CDD" id="cd11292">
    <property type="entry name" value="gelsolin_S3_like"/>
    <property type="match status" value="1"/>
</dbReference>
<feature type="compositionally biased region" description="Low complexity" evidence="9">
    <location>
        <begin position="218"/>
        <end position="232"/>
    </location>
</feature>
<dbReference type="CDD" id="cd11289">
    <property type="entry name" value="gelsolin_S2_like"/>
    <property type="match status" value="1"/>
</dbReference>
<keyword evidence="3" id="KW-0117">Actin capping</keyword>
<dbReference type="SUPFAM" id="SSF82754">
    <property type="entry name" value="C-terminal, gelsolin-like domain of Sec23/24"/>
    <property type="match status" value="1"/>
</dbReference>
<dbReference type="Bgee" id="ENSGACG00000004130">
    <property type="expression patterns" value="Expressed in zone of skin and 5 other cell types or tissues"/>
</dbReference>
<reference evidence="11 12" key="1">
    <citation type="journal article" date="2021" name="G3 (Bethesda)">
        <title>Improved contiguity of the threespine stickleback genome using long-read sequencing.</title>
        <authorList>
            <person name="Nath S."/>
            <person name="Shaw D.E."/>
            <person name="White M.A."/>
        </authorList>
    </citation>
    <scope>NUCLEOTIDE SEQUENCE [LARGE SCALE GENOMIC DNA]</scope>
    <source>
        <strain evidence="11 12">Lake Benthic</strain>
    </source>
</reference>
<dbReference type="GO" id="GO:0051016">
    <property type="term" value="P:barbed-end actin filament capping"/>
    <property type="evidence" value="ECO:0007669"/>
    <property type="project" value="TreeGrafter"/>
</dbReference>
<dbReference type="Gene3D" id="3.40.20.10">
    <property type="entry name" value="Severin"/>
    <property type="match status" value="6"/>
</dbReference>
<protein>
    <submittedName>
        <fullName evidence="11">Scinderin like a</fullName>
    </submittedName>
</protein>
<dbReference type="GO" id="GO:0005737">
    <property type="term" value="C:cytoplasm"/>
    <property type="evidence" value="ECO:0007669"/>
    <property type="project" value="TreeGrafter"/>
</dbReference>
<evidence type="ECO:0000256" key="7">
    <source>
        <dbReference type="ARBA" id="ARBA00023203"/>
    </source>
</evidence>
<sequence length="727" mass="79840">MALHKEFAAAGKKPGLQVWRIEKMDLAPVPPELHGDFFTGDSYIVLNTTRAPSYNIHSWFGEEASQDEKGCAAIFMTQLDTHMKGAPIQFSEYQNNESLTFLGYFKSGIKYKKGGVASGFKHVVTNDANIQRLLHVKGRRIIRATEVPMTWDSFNKGDCFIIELGKLIYHWSGSECNFFERLKTTEIAIAIRDNERQGRGELKMIDEGSEPQDVIEVLGPKPDLPSGSSDSDLQTDTRNKNQASLYLISNAGGSMTSTMVADKNPFKQAMLSNSECYIVDNGGDKKIFVWKGSAANQDERNAALTTANLFIKDKNYSPTTQIQILPAGGETTLFKQFFFNWLDKEETTGPSKAYTIGSIAKVKQIPFDASKLHSDDSMAAQHGMVDDGSGKIWRVEGGDKVPVDPSTYGQFYGGDCYLVLYSYNSGGREKHIIYTWQGKKCTKDELAASAFLTVRLDDSMGGAATQLLLSWQIRVTQGQEPPHLVSVFKANPLVVHLGGTSRESGESKPGSTRLFHIRRSSTKATRAVEVVPTASSLNTNDVFVLKSPSSLFTWVGKGATPEEKVAAQYVAGLLGGAATEVEESKEPAGFWTALGGKKDYQTSVALQKAVKPPRLFGCSNKTGTLIAEEVPGEFTQMDLAPDDVMILDTGNQVYVWVGSDANETEKTGSLNIAEQYLNKDPSGRRGVPIATIKLGNEPPSFTGWFHAWDPDMWGKDDAQRLQDLISK</sequence>
<dbReference type="InterPro" id="IPR007122">
    <property type="entry name" value="Villin/Gelsolin"/>
</dbReference>
<keyword evidence="4" id="KW-0963">Cytoplasm</keyword>
<evidence type="ECO:0000256" key="2">
    <source>
        <dbReference type="ARBA" id="ARBA00008418"/>
    </source>
</evidence>
<evidence type="ECO:0000256" key="9">
    <source>
        <dbReference type="SAM" id="MobiDB-lite"/>
    </source>
</evidence>
<dbReference type="FunFam" id="3.40.20.10:FF:000001">
    <property type="entry name" value="Gelsolin"/>
    <property type="match status" value="1"/>
</dbReference>
<accession>G3NJM2</accession>
<evidence type="ECO:0000256" key="3">
    <source>
        <dbReference type="ARBA" id="ARBA00022467"/>
    </source>
</evidence>
<dbReference type="InterPro" id="IPR036180">
    <property type="entry name" value="Gelsolin-like_dom_sf"/>
</dbReference>
<dbReference type="CDD" id="cd11288">
    <property type="entry name" value="gelsolin_S5_like"/>
    <property type="match status" value="1"/>
</dbReference>
<dbReference type="CDD" id="cd11293">
    <property type="entry name" value="gelsolin_S4_like"/>
    <property type="match status" value="1"/>
</dbReference>
<feature type="domain" description="Gelsolin-like" evidence="10">
    <location>
        <begin position="261"/>
        <end position="334"/>
    </location>
</feature>
<dbReference type="GO" id="GO:0007417">
    <property type="term" value="P:central nervous system development"/>
    <property type="evidence" value="ECO:0007669"/>
    <property type="project" value="TreeGrafter"/>
</dbReference>
<evidence type="ECO:0000313" key="11">
    <source>
        <dbReference type="Ensembl" id="ENSGACP00000005534.2"/>
    </source>
</evidence>
<keyword evidence="5" id="KW-0677">Repeat</keyword>
<dbReference type="GO" id="GO:0030031">
    <property type="term" value="P:cell projection assembly"/>
    <property type="evidence" value="ECO:0007669"/>
    <property type="project" value="TreeGrafter"/>
</dbReference>
<dbReference type="PANTHER" id="PTHR11977:SF27">
    <property type="entry name" value="SCINDERIN LIKE A-RELATED"/>
    <property type="match status" value="1"/>
</dbReference>
<feature type="region of interest" description="Disordered" evidence="9">
    <location>
        <begin position="217"/>
        <end position="236"/>
    </location>
</feature>
<dbReference type="Proteomes" id="UP000007635">
    <property type="component" value="Chromosome VIII"/>
</dbReference>
<proteinExistence type="inferred from homology"/>
<dbReference type="GeneTree" id="ENSGT00940000164612"/>
<keyword evidence="6" id="KW-0106">Calcium</keyword>
<dbReference type="SUPFAM" id="SSF55753">
    <property type="entry name" value="Actin depolymerizing proteins"/>
    <property type="match status" value="5"/>
</dbReference>
<evidence type="ECO:0000259" key="10">
    <source>
        <dbReference type="Pfam" id="PF00626"/>
    </source>
</evidence>
<evidence type="ECO:0000313" key="12">
    <source>
        <dbReference type="Proteomes" id="UP000007635"/>
    </source>
</evidence>
<comment type="similarity">
    <text evidence="2">Belongs to the villin/gelsolin family.</text>
</comment>
<feature type="domain" description="Gelsolin-like" evidence="10">
    <location>
        <begin position="399"/>
        <end position="484"/>
    </location>
</feature>
<dbReference type="InterPro" id="IPR007123">
    <property type="entry name" value="Gelsolin-like_dom"/>
</dbReference>
<name>G3NJM2_GASAC</name>
<dbReference type="GO" id="GO:0008154">
    <property type="term" value="P:actin polymerization or depolymerization"/>
    <property type="evidence" value="ECO:0007669"/>
    <property type="project" value="TreeGrafter"/>
</dbReference>
<dbReference type="FunFam" id="3.40.20.10:FF:000002">
    <property type="entry name" value="Gelsolin"/>
    <property type="match status" value="1"/>
</dbReference>
<evidence type="ECO:0000256" key="8">
    <source>
        <dbReference type="ARBA" id="ARBA00023212"/>
    </source>
</evidence>
<feature type="domain" description="Gelsolin-like" evidence="10">
    <location>
        <begin position="24"/>
        <end position="102"/>
    </location>
</feature>
<dbReference type="InParanoid" id="G3NJM2"/>
<dbReference type="PANTHER" id="PTHR11977">
    <property type="entry name" value="VILLIN"/>
    <property type="match status" value="1"/>
</dbReference>
<comment type="subcellular location">
    <subcellularLocation>
        <location evidence="1">Cytoplasm</location>
        <location evidence="1">Cytoskeleton</location>
    </subcellularLocation>
</comment>
<dbReference type="CDD" id="cd11291">
    <property type="entry name" value="gelsolin_S6_like"/>
    <property type="match status" value="1"/>
</dbReference>
<dbReference type="GO" id="GO:0051015">
    <property type="term" value="F:actin filament binding"/>
    <property type="evidence" value="ECO:0007669"/>
    <property type="project" value="InterPro"/>
</dbReference>
<reference evidence="11" key="3">
    <citation type="submission" date="2025-09" db="UniProtKB">
        <authorList>
            <consortium name="Ensembl"/>
        </authorList>
    </citation>
    <scope>IDENTIFICATION</scope>
</reference>
<dbReference type="FunFam" id="3.40.20.10:FF:000005">
    <property type="entry name" value="Gelsolin"/>
    <property type="match status" value="1"/>
</dbReference>
<evidence type="ECO:0000256" key="4">
    <source>
        <dbReference type="ARBA" id="ARBA00022490"/>
    </source>
</evidence>
<organism evidence="11 12">
    <name type="scientific">Gasterosteus aculeatus aculeatus</name>
    <name type="common">three-spined stickleback</name>
    <dbReference type="NCBI Taxonomy" id="481459"/>
    <lineage>
        <taxon>Eukaryota</taxon>
        <taxon>Metazoa</taxon>
        <taxon>Chordata</taxon>
        <taxon>Craniata</taxon>
        <taxon>Vertebrata</taxon>
        <taxon>Euteleostomi</taxon>
        <taxon>Actinopterygii</taxon>
        <taxon>Neopterygii</taxon>
        <taxon>Teleostei</taxon>
        <taxon>Neoteleostei</taxon>
        <taxon>Acanthomorphata</taxon>
        <taxon>Eupercaria</taxon>
        <taxon>Perciformes</taxon>
        <taxon>Cottioidei</taxon>
        <taxon>Gasterosteales</taxon>
        <taxon>Gasterosteidae</taxon>
        <taxon>Gasterosteus</taxon>
    </lineage>
</organism>
<dbReference type="PRINTS" id="PR00597">
    <property type="entry name" value="GELSOLIN"/>
</dbReference>
<dbReference type="OMA" id="QKHIIYT"/>
<dbReference type="CDD" id="cd11290">
    <property type="entry name" value="gelsolin_S1_like"/>
    <property type="match status" value="1"/>
</dbReference>
<dbReference type="STRING" id="69293.ENSGACP00000005534"/>
<dbReference type="GO" id="GO:0051014">
    <property type="term" value="P:actin filament severing"/>
    <property type="evidence" value="ECO:0007669"/>
    <property type="project" value="TreeGrafter"/>
</dbReference>
<reference evidence="11" key="2">
    <citation type="submission" date="2025-08" db="UniProtKB">
        <authorList>
            <consortium name="Ensembl"/>
        </authorList>
    </citation>
    <scope>IDENTIFICATION</scope>
</reference>
<dbReference type="FunFam" id="3.40.20.10:FF:000040">
    <property type="entry name" value="macrophage-capping protein-like isoform X1"/>
    <property type="match status" value="1"/>
</dbReference>
<dbReference type="Ensembl" id="ENSGACT00000005550.2">
    <property type="protein sequence ID" value="ENSGACP00000005534.2"/>
    <property type="gene ID" value="ENSGACG00000004130.2"/>
</dbReference>
<keyword evidence="12" id="KW-1185">Reference proteome</keyword>
<feature type="domain" description="Gelsolin-like" evidence="10">
    <location>
        <begin position="629"/>
        <end position="701"/>
    </location>
</feature>
<dbReference type="Pfam" id="PF00626">
    <property type="entry name" value="Gelsolin"/>
    <property type="match status" value="6"/>
</dbReference>
<dbReference type="GO" id="GO:0015629">
    <property type="term" value="C:actin cytoskeleton"/>
    <property type="evidence" value="ECO:0007669"/>
    <property type="project" value="TreeGrafter"/>
</dbReference>
<dbReference type="eggNOG" id="KOG0443">
    <property type="taxonomic scope" value="Eukaryota"/>
</dbReference>
<dbReference type="SMART" id="SM00262">
    <property type="entry name" value="GEL"/>
    <property type="match status" value="6"/>
</dbReference>